<dbReference type="SUPFAM" id="SSF53187">
    <property type="entry name" value="Zn-dependent exopeptidases"/>
    <property type="match status" value="1"/>
</dbReference>
<evidence type="ECO:0000313" key="4">
    <source>
        <dbReference type="EMBL" id="EKF19185.1"/>
    </source>
</evidence>
<keyword evidence="2" id="KW-0464">Manganese</keyword>
<gene>
    <name evidence="4" type="ORF">NA2_08646</name>
</gene>
<proteinExistence type="predicted"/>
<evidence type="ECO:0000313" key="5">
    <source>
        <dbReference type="Proteomes" id="UP000006786"/>
    </source>
</evidence>
<dbReference type="InterPro" id="IPR017439">
    <property type="entry name" value="Amidohydrolase"/>
</dbReference>
<dbReference type="InterPro" id="IPR036264">
    <property type="entry name" value="Bact_exopeptidase_dim_dom"/>
</dbReference>
<feature type="binding site" evidence="2">
    <location>
        <position position="359"/>
    </location>
    <ligand>
        <name>Mn(2+)</name>
        <dbReference type="ChEBI" id="CHEBI:29035"/>
        <label>2</label>
    </ligand>
</feature>
<feature type="domain" description="Peptidase M20 dimerisation" evidence="3">
    <location>
        <begin position="187"/>
        <end position="280"/>
    </location>
</feature>
<dbReference type="PATRIC" id="fig|391937.3.peg.1775"/>
<feature type="binding site" evidence="2">
    <location>
        <position position="138"/>
    </location>
    <ligand>
        <name>Mn(2+)</name>
        <dbReference type="ChEBI" id="CHEBI:29035"/>
        <label>2</label>
    </ligand>
</feature>
<dbReference type="eggNOG" id="COG1473">
    <property type="taxonomic scope" value="Bacteria"/>
</dbReference>
<dbReference type="AlphaFoldDB" id="K2MEQ4"/>
<sequence>MSTLDYFRNAAGEIGDWRRTLHSMPELLYDLPRTSAYVADKLRSFGVDEITGGVAQSGIVAVIEGRKGPGGTVGLRADMDALPIAETTGLAYASDTDGHMHACGHDGHTAMLLGAARYLSETRDFAGRVVLVFQPAEEGGAGGEAMLKDGLLRRWPMQQIYGLHNQPGIPVGRYAIREGAMLASSDMFDVTITGKGGHAAAPQTATDALVTAATIIASAQSVVSRNLSPFDAAALSVTRISSGDSYITIAETACFSGTIRTLDERTRGMIKSRLEEIVHAGAKLHGAKAEIDFLGGYPVLKNHREHTVRAAEAARSIVGADAVDADCAPILASEDFAFMLNEVPGAYIFIGNGDTASLHNSAYDFNDDAIPYGCAFLAEVARSALSDMK</sequence>
<dbReference type="PIRSF" id="PIRSF005962">
    <property type="entry name" value="Pept_M20D_amidohydro"/>
    <property type="match status" value="1"/>
</dbReference>
<dbReference type="InterPro" id="IPR002933">
    <property type="entry name" value="Peptidase_M20"/>
</dbReference>
<dbReference type="GO" id="GO:0050118">
    <property type="term" value="F:N-acetyldiaminopimelate deacetylase activity"/>
    <property type="evidence" value="ECO:0007669"/>
    <property type="project" value="UniProtKB-ARBA"/>
</dbReference>
<dbReference type="GO" id="GO:0046872">
    <property type="term" value="F:metal ion binding"/>
    <property type="evidence" value="ECO:0007669"/>
    <property type="project" value="UniProtKB-KW"/>
</dbReference>
<evidence type="ECO:0000256" key="1">
    <source>
        <dbReference type="ARBA" id="ARBA00022801"/>
    </source>
</evidence>
<feature type="binding site" evidence="2">
    <location>
        <position position="103"/>
    </location>
    <ligand>
        <name>Mn(2+)</name>
        <dbReference type="ChEBI" id="CHEBI:29035"/>
        <label>2</label>
    </ligand>
</feature>
<dbReference type="FunFam" id="3.30.70.360:FF:000001">
    <property type="entry name" value="N-acetyldiaminopimelate deacetylase"/>
    <property type="match status" value="1"/>
</dbReference>
<dbReference type="Gene3D" id="3.30.70.360">
    <property type="match status" value="1"/>
</dbReference>
<dbReference type="Pfam" id="PF07687">
    <property type="entry name" value="M20_dimer"/>
    <property type="match status" value="1"/>
</dbReference>
<dbReference type="Gene3D" id="3.40.630.10">
    <property type="entry name" value="Zn peptidases"/>
    <property type="match status" value="1"/>
</dbReference>
<comment type="caution">
    <text evidence="4">The sequence shown here is derived from an EMBL/GenBank/DDBJ whole genome shotgun (WGS) entry which is preliminary data.</text>
</comment>
<dbReference type="RefSeq" id="WP_008596249.1">
    <property type="nucleotide sequence ID" value="NZ_AMRM01000008.1"/>
</dbReference>
<comment type="cofactor">
    <cofactor evidence="2">
        <name>Mn(2+)</name>
        <dbReference type="ChEBI" id="CHEBI:29035"/>
    </cofactor>
    <text evidence="2">The Mn(2+) ion enhances activity.</text>
</comment>
<dbReference type="PANTHER" id="PTHR11014:SF63">
    <property type="entry name" value="METALLOPEPTIDASE, PUTATIVE (AFU_ORTHOLOGUE AFUA_6G09600)-RELATED"/>
    <property type="match status" value="1"/>
</dbReference>
<dbReference type="InterPro" id="IPR011650">
    <property type="entry name" value="Peptidase_M20_dimer"/>
</dbReference>
<dbReference type="PANTHER" id="PTHR11014">
    <property type="entry name" value="PEPTIDASE M20 FAMILY MEMBER"/>
    <property type="match status" value="1"/>
</dbReference>
<dbReference type="Pfam" id="PF01546">
    <property type="entry name" value="Peptidase_M20"/>
    <property type="match status" value="1"/>
</dbReference>
<dbReference type="Proteomes" id="UP000006786">
    <property type="component" value="Unassembled WGS sequence"/>
</dbReference>
<keyword evidence="2" id="KW-0479">Metal-binding</keyword>
<feature type="binding site" evidence="2">
    <location>
        <position position="164"/>
    </location>
    <ligand>
        <name>Mn(2+)</name>
        <dbReference type="ChEBI" id="CHEBI:29035"/>
        <label>2</label>
    </ligand>
</feature>
<protein>
    <submittedName>
        <fullName evidence="4">Amidohydrolase</fullName>
    </submittedName>
</protein>
<dbReference type="EMBL" id="AMRM01000008">
    <property type="protein sequence ID" value="EKF19185.1"/>
    <property type="molecule type" value="Genomic_DNA"/>
</dbReference>
<reference evidence="4 5" key="1">
    <citation type="journal article" date="2012" name="J. Bacteriol.">
        <title>Genome Sequence of Nitratireductor pacificus Type Strain pht-3B.</title>
        <authorList>
            <person name="Lai Q."/>
            <person name="Li G."/>
            <person name="Shao Z."/>
        </authorList>
    </citation>
    <scope>NUCLEOTIDE SEQUENCE [LARGE SCALE GENOMIC DNA]</scope>
    <source>
        <strain evidence="5">pht-3B</strain>
    </source>
</reference>
<dbReference type="NCBIfam" id="TIGR01891">
    <property type="entry name" value="amidohydrolases"/>
    <property type="match status" value="1"/>
</dbReference>
<organism evidence="4 5">
    <name type="scientific">Nitratireductor pacificus pht-3B</name>
    <dbReference type="NCBI Taxonomy" id="391937"/>
    <lineage>
        <taxon>Bacteria</taxon>
        <taxon>Pseudomonadati</taxon>
        <taxon>Pseudomonadota</taxon>
        <taxon>Alphaproteobacteria</taxon>
        <taxon>Hyphomicrobiales</taxon>
        <taxon>Phyllobacteriaceae</taxon>
        <taxon>Nitratireductor</taxon>
    </lineage>
</organism>
<evidence type="ECO:0000259" key="3">
    <source>
        <dbReference type="Pfam" id="PF07687"/>
    </source>
</evidence>
<name>K2MEQ4_9HYPH</name>
<dbReference type="GO" id="GO:0019877">
    <property type="term" value="P:diaminopimelate biosynthetic process"/>
    <property type="evidence" value="ECO:0007669"/>
    <property type="project" value="UniProtKB-ARBA"/>
</dbReference>
<dbReference type="SUPFAM" id="SSF55031">
    <property type="entry name" value="Bacterial exopeptidase dimerisation domain"/>
    <property type="match status" value="1"/>
</dbReference>
<dbReference type="OrthoDB" id="9777385at2"/>
<feature type="binding site" evidence="2">
    <location>
        <position position="105"/>
    </location>
    <ligand>
        <name>Mn(2+)</name>
        <dbReference type="ChEBI" id="CHEBI:29035"/>
        <label>2</label>
    </ligand>
</feature>
<keyword evidence="1 4" id="KW-0378">Hydrolase</keyword>
<dbReference type="STRING" id="391937.NA2_08646"/>
<accession>K2MEQ4</accession>
<evidence type="ECO:0000256" key="2">
    <source>
        <dbReference type="PIRSR" id="PIRSR005962-1"/>
    </source>
</evidence>
<keyword evidence="5" id="KW-1185">Reference proteome</keyword>